<evidence type="ECO:0000313" key="3">
    <source>
        <dbReference type="Proteomes" id="UP000784294"/>
    </source>
</evidence>
<reference evidence="2" key="1">
    <citation type="submission" date="2018-11" db="EMBL/GenBank/DDBJ databases">
        <authorList>
            <consortium name="Pathogen Informatics"/>
        </authorList>
    </citation>
    <scope>NUCLEOTIDE SEQUENCE</scope>
</reference>
<dbReference type="Proteomes" id="UP000784294">
    <property type="component" value="Unassembled WGS sequence"/>
</dbReference>
<dbReference type="AlphaFoldDB" id="A0A448WD27"/>
<sequence length="128" mass="14577">MSRLSIANSGPSSSWIFLPLDAALRFQHLSRVRRSSSLPSAGRLACSNRPSVMDPCGIDFIVPPRARVTDLMERLSRMNRAMSAKTKFIRLLETERDSLAANLKSAEDRNRMARRQIHLLRQRLSTRK</sequence>
<gene>
    <name evidence="2" type="ORF">PXEA_LOCUS2232</name>
</gene>
<organism evidence="2 3">
    <name type="scientific">Protopolystoma xenopodis</name>
    <dbReference type="NCBI Taxonomy" id="117903"/>
    <lineage>
        <taxon>Eukaryota</taxon>
        <taxon>Metazoa</taxon>
        <taxon>Spiralia</taxon>
        <taxon>Lophotrochozoa</taxon>
        <taxon>Platyhelminthes</taxon>
        <taxon>Monogenea</taxon>
        <taxon>Polyopisthocotylea</taxon>
        <taxon>Polystomatidea</taxon>
        <taxon>Polystomatidae</taxon>
        <taxon>Protopolystoma</taxon>
    </lineage>
</organism>
<keyword evidence="3" id="KW-1185">Reference proteome</keyword>
<keyword evidence="1" id="KW-0175">Coiled coil</keyword>
<protein>
    <submittedName>
        <fullName evidence="2">Uncharacterized protein</fullName>
    </submittedName>
</protein>
<feature type="coiled-coil region" evidence="1">
    <location>
        <begin position="89"/>
        <end position="123"/>
    </location>
</feature>
<dbReference type="EMBL" id="CAAALY010004749">
    <property type="protein sequence ID" value="VEL08792.1"/>
    <property type="molecule type" value="Genomic_DNA"/>
</dbReference>
<name>A0A448WD27_9PLAT</name>
<evidence type="ECO:0000256" key="1">
    <source>
        <dbReference type="SAM" id="Coils"/>
    </source>
</evidence>
<proteinExistence type="predicted"/>
<comment type="caution">
    <text evidence="2">The sequence shown here is derived from an EMBL/GenBank/DDBJ whole genome shotgun (WGS) entry which is preliminary data.</text>
</comment>
<evidence type="ECO:0000313" key="2">
    <source>
        <dbReference type="EMBL" id="VEL08792.1"/>
    </source>
</evidence>
<accession>A0A448WD27</accession>